<reference evidence="5 6" key="1">
    <citation type="submission" date="2018-02" db="EMBL/GenBank/DDBJ databases">
        <title>Draft genome sequences of four Legionella pneumophila clinical strains isolated in Ontario.</title>
        <authorList>
            <person name="Fortuna A."/>
            <person name="Ramnarine R."/>
            <person name="Li A."/>
            <person name="Frantz C."/>
            <person name="Mallo G."/>
        </authorList>
    </citation>
    <scope>NUCLEOTIDE SEQUENCE [LARGE SCALE GENOMIC DNA]</scope>
    <source>
        <strain evidence="5 6">LG61</strain>
    </source>
</reference>
<dbReference type="PANTHER" id="PTHR42921">
    <property type="entry name" value="ACETOACETYL-COA SYNTHETASE"/>
    <property type="match status" value="1"/>
</dbReference>
<dbReference type="EMBL" id="PQWY01000012">
    <property type="protein sequence ID" value="PPK30338.1"/>
    <property type="molecule type" value="Genomic_DNA"/>
</dbReference>
<evidence type="ECO:0000256" key="1">
    <source>
        <dbReference type="ARBA" id="ARBA00006432"/>
    </source>
</evidence>
<dbReference type="NCBIfam" id="NF002937">
    <property type="entry name" value="PRK03584.1"/>
    <property type="match status" value="1"/>
</dbReference>
<dbReference type="GO" id="GO:0030729">
    <property type="term" value="F:acetoacetate-CoA ligase activity"/>
    <property type="evidence" value="ECO:0007669"/>
    <property type="project" value="InterPro"/>
</dbReference>
<dbReference type="PROSITE" id="PS00455">
    <property type="entry name" value="AMP_BINDING"/>
    <property type="match status" value="1"/>
</dbReference>
<evidence type="ECO:0000256" key="3">
    <source>
        <dbReference type="ARBA" id="ARBA00022741"/>
    </source>
</evidence>
<dbReference type="GO" id="GO:0005524">
    <property type="term" value="F:ATP binding"/>
    <property type="evidence" value="ECO:0007669"/>
    <property type="project" value="UniProtKB-KW"/>
</dbReference>
<comment type="similarity">
    <text evidence="1">Belongs to the ATP-dependent AMP-binding enzyme family.</text>
</comment>
<accession>A0A2S6EYS4</accession>
<evidence type="ECO:0000313" key="5">
    <source>
        <dbReference type="EMBL" id="PPK30338.1"/>
    </source>
</evidence>
<keyword evidence="3" id="KW-0547">Nucleotide-binding</keyword>
<proteinExistence type="inferred from homology"/>
<sequence>MMKFYSVKPIIKNRTMREIFMNDKVWTPKNPEQTRMWQFMDFAAKKHCQVFENYQDLHTWSVKHPESFWETLCLFFKLDFDTPPHQILNYYSEMIEARWFSGARFNFAQKLLNRRDSHPALISLDENDHKTVISYAELYEKVAQCAAGLKAVGVTTGDRVAAVMPNTSYTIIAMLATTSLGAIWSSCSPDFGTQAALDRIGQIEPKVLFICDGHQYQGKKHSSSEKVVQLPAAIKSLRHVVICPNIDEEINLEQLPYASYWRDFIKPAKECDFISLPFDHPVYILFSSGTTGKPKCIVHGAGGTLIQHLKELGLHSDIKSTDNLCFYTTCGWMMWNWTVSALALGATITLYEGSPTYPTDNRMFRLIDEEKVTVFGTSAKFISAIEKAGVKPKSEFQLSELRCILSTGSPLLPKNYDFVYEHIKKDLQLSSISGGTDIISCFALGNPILPVYRGELQCIGLGMEVAVYDEQGHSIKQKRGELVCTKPFPSMPVCFWNDKDKQAYTHAYFERFPGVWAHGDFAEITAHNGLIIHGRSDAILNPGGVRIGTAEIYRQVEKVDDVVDSIVIGQDWQDDVRVVLFVKLREGKKLDDELINLIKTTIKKNASPRHVPAKILQVPDIPKTLSGKIVELAVRQVVHGQSVSNLQSLANPQALEYFKDREELKS</sequence>
<comment type="caution">
    <text evidence="5">The sequence shown here is derived from an EMBL/GenBank/DDBJ whole genome shotgun (WGS) entry which is preliminary data.</text>
</comment>
<dbReference type="InterPro" id="IPR042099">
    <property type="entry name" value="ANL_N_sf"/>
</dbReference>
<dbReference type="NCBIfam" id="TIGR01217">
    <property type="entry name" value="ac_ac_CoA_syn"/>
    <property type="match status" value="1"/>
</dbReference>
<evidence type="ECO:0000256" key="4">
    <source>
        <dbReference type="ARBA" id="ARBA00022840"/>
    </source>
</evidence>
<dbReference type="Proteomes" id="UP000239239">
    <property type="component" value="Unassembled WGS sequence"/>
</dbReference>
<dbReference type="CDD" id="cd05943">
    <property type="entry name" value="AACS"/>
    <property type="match status" value="1"/>
</dbReference>
<evidence type="ECO:0000313" key="6">
    <source>
        <dbReference type="Proteomes" id="UP000239239"/>
    </source>
</evidence>
<organism evidence="5 6">
    <name type="scientific">Legionella pneumophila</name>
    <dbReference type="NCBI Taxonomy" id="446"/>
    <lineage>
        <taxon>Bacteria</taxon>
        <taxon>Pseudomonadati</taxon>
        <taxon>Pseudomonadota</taxon>
        <taxon>Gammaproteobacteria</taxon>
        <taxon>Legionellales</taxon>
        <taxon>Legionellaceae</taxon>
        <taxon>Legionella</taxon>
    </lineage>
</organism>
<keyword evidence="2 5" id="KW-0436">Ligase</keyword>
<dbReference type="Pfam" id="PF16177">
    <property type="entry name" value="ACAS_N"/>
    <property type="match status" value="1"/>
</dbReference>
<dbReference type="GO" id="GO:0006629">
    <property type="term" value="P:lipid metabolic process"/>
    <property type="evidence" value="ECO:0007669"/>
    <property type="project" value="InterPro"/>
</dbReference>
<dbReference type="InterPro" id="IPR005914">
    <property type="entry name" value="Acac_CoA_synth"/>
</dbReference>
<keyword evidence="4" id="KW-0067">ATP-binding</keyword>
<name>A0A2S6EYS4_LEGPN</name>
<dbReference type="PANTHER" id="PTHR42921:SF1">
    <property type="entry name" value="ACETOACETYL-COA SYNTHETASE"/>
    <property type="match status" value="1"/>
</dbReference>
<dbReference type="InterPro" id="IPR020845">
    <property type="entry name" value="AMP-binding_CS"/>
</dbReference>
<dbReference type="SUPFAM" id="SSF56801">
    <property type="entry name" value="Acetyl-CoA synthetase-like"/>
    <property type="match status" value="1"/>
</dbReference>
<dbReference type="InterPro" id="IPR032387">
    <property type="entry name" value="ACAS_N"/>
</dbReference>
<evidence type="ECO:0000256" key="2">
    <source>
        <dbReference type="ARBA" id="ARBA00022598"/>
    </source>
</evidence>
<dbReference type="Pfam" id="PF00501">
    <property type="entry name" value="AMP-binding"/>
    <property type="match status" value="1"/>
</dbReference>
<dbReference type="OrthoDB" id="9803968at2"/>
<protein>
    <submittedName>
        <fullName evidence="5">Acetoacetate--CoA ligase</fullName>
    </submittedName>
</protein>
<dbReference type="InterPro" id="IPR000873">
    <property type="entry name" value="AMP-dep_synth/lig_dom"/>
</dbReference>
<dbReference type="InterPro" id="IPR045851">
    <property type="entry name" value="AMP-bd_C_sf"/>
</dbReference>
<gene>
    <name evidence="5" type="ORF">C3928_09205</name>
</gene>
<dbReference type="Gene3D" id="3.40.50.12780">
    <property type="entry name" value="N-terminal domain of ligase-like"/>
    <property type="match status" value="1"/>
</dbReference>
<dbReference type="AlphaFoldDB" id="A0A2S6EYS4"/>
<dbReference type="Gene3D" id="3.30.300.30">
    <property type="match status" value="1"/>
</dbReference>